<dbReference type="CDD" id="cd06259">
    <property type="entry name" value="YdcF-like"/>
    <property type="match status" value="1"/>
</dbReference>
<gene>
    <name evidence="3" type="ORF">MAUB_00320</name>
</gene>
<name>A0ABN5YPY8_9MYCO</name>
<accession>A0ABN5YPY8</accession>
<dbReference type="Pfam" id="PF02698">
    <property type="entry name" value="DUF218"/>
    <property type="match status" value="1"/>
</dbReference>
<proteinExistence type="predicted"/>
<dbReference type="PANTHER" id="PTHR30336">
    <property type="entry name" value="INNER MEMBRANE PROTEIN, PROBABLE PERMEASE"/>
    <property type="match status" value="1"/>
</dbReference>
<sequence>MIRVASRTSAVAVTAAMIASGTATAEPSQTAASPTSLTDAAFTRAAAGDRTGAQAAIDALPRDRAAQVVAIIANVDAALNFPLTDQVPSGIVPGAAVVILGFGLEPDGSLRSGLVDRLRQGLSVAQAYPDLPVVVSGGNPRGGHTEASAMRDWLIEAGLPPRRILIEGTSTATATNAINTAALLRNSGITAGAVLVTSPDHLRRAVADFLVAGVTLQSVLACPGADAVPGPTERAAIYTDARRVAGI</sequence>
<evidence type="ECO:0000256" key="1">
    <source>
        <dbReference type="SAM" id="SignalP"/>
    </source>
</evidence>
<feature type="domain" description="DUF218" evidence="2">
    <location>
        <begin position="96"/>
        <end position="224"/>
    </location>
</feature>
<dbReference type="RefSeq" id="WP_138230258.1">
    <property type="nucleotide sequence ID" value="NZ_AP022577.1"/>
</dbReference>
<dbReference type="InterPro" id="IPR051599">
    <property type="entry name" value="Cell_Envelope_Assoc"/>
</dbReference>
<evidence type="ECO:0000259" key="2">
    <source>
        <dbReference type="Pfam" id="PF02698"/>
    </source>
</evidence>
<dbReference type="InterPro" id="IPR003848">
    <property type="entry name" value="DUF218"/>
</dbReference>
<evidence type="ECO:0000313" key="3">
    <source>
        <dbReference type="EMBL" id="BBX82159.1"/>
    </source>
</evidence>
<keyword evidence="1" id="KW-0732">Signal</keyword>
<dbReference type="EMBL" id="AP022577">
    <property type="protein sequence ID" value="BBX82159.1"/>
    <property type="molecule type" value="Genomic_DNA"/>
</dbReference>
<organism evidence="3 4">
    <name type="scientific">Mycolicibacterium aubagnense</name>
    <dbReference type="NCBI Taxonomy" id="319707"/>
    <lineage>
        <taxon>Bacteria</taxon>
        <taxon>Bacillati</taxon>
        <taxon>Actinomycetota</taxon>
        <taxon>Actinomycetes</taxon>
        <taxon>Mycobacteriales</taxon>
        <taxon>Mycobacteriaceae</taxon>
        <taxon>Mycolicibacterium</taxon>
    </lineage>
</organism>
<keyword evidence="4" id="KW-1185">Reference proteome</keyword>
<feature type="signal peptide" evidence="1">
    <location>
        <begin position="1"/>
        <end position="25"/>
    </location>
</feature>
<evidence type="ECO:0000313" key="4">
    <source>
        <dbReference type="Proteomes" id="UP000465609"/>
    </source>
</evidence>
<feature type="chain" id="PRO_5047239601" description="DUF218 domain-containing protein" evidence="1">
    <location>
        <begin position="26"/>
        <end position="247"/>
    </location>
</feature>
<reference evidence="3 4" key="1">
    <citation type="journal article" date="2019" name="Emerg. Microbes Infect.">
        <title>Comprehensive subspecies identification of 175 nontuberculous mycobacteria species based on 7547 genomic profiles.</title>
        <authorList>
            <person name="Matsumoto Y."/>
            <person name="Kinjo T."/>
            <person name="Motooka D."/>
            <person name="Nabeya D."/>
            <person name="Jung N."/>
            <person name="Uechi K."/>
            <person name="Horii T."/>
            <person name="Iida T."/>
            <person name="Fujita J."/>
            <person name="Nakamura S."/>
        </authorList>
    </citation>
    <scope>NUCLEOTIDE SEQUENCE [LARGE SCALE GENOMIC DNA]</scope>
    <source>
        <strain evidence="3 4">JCM 15296</strain>
    </source>
</reference>
<dbReference type="Proteomes" id="UP000465609">
    <property type="component" value="Chromosome"/>
</dbReference>
<dbReference type="Gene3D" id="3.40.50.620">
    <property type="entry name" value="HUPs"/>
    <property type="match status" value="1"/>
</dbReference>
<dbReference type="InterPro" id="IPR014729">
    <property type="entry name" value="Rossmann-like_a/b/a_fold"/>
</dbReference>
<dbReference type="PANTHER" id="PTHR30336:SF4">
    <property type="entry name" value="ENVELOPE BIOGENESIS FACTOR ELYC"/>
    <property type="match status" value="1"/>
</dbReference>
<protein>
    <recommendedName>
        <fullName evidence="2">DUF218 domain-containing protein</fullName>
    </recommendedName>
</protein>